<name>A0A7T0KF83_9CORY</name>
<reference evidence="1 2" key="1">
    <citation type="submission" date="2020-11" db="EMBL/GenBank/DDBJ databases">
        <title>Corynebacterium sp. ZJ-599.</title>
        <authorList>
            <person name="Zhou J."/>
        </authorList>
    </citation>
    <scope>NUCLEOTIDE SEQUENCE [LARGE SCALE GENOMIC DNA]</scope>
    <source>
        <strain evidence="1 2">ZJ-599</strain>
    </source>
</reference>
<dbReference type="AlphaFoldDB" id="A0A7T0KF83"/>
<keyword evidence="2" id="KW-1185">Reference proteome</keyword>
<dbReference type="Proteomes" id="UP000594681">
    <property type="component" value="Chromosome"/>
</dbReference>
<evidence type="ECO:0000313" key="2">
    <source>
        <dbReference type="Proteomes" id="UP000594681"/>
    </source>
</evidence>
<protein>
    <recommendedName>
        <fullName evidence="3">Integrase catalytic domain-containing protein</fullName>
    </recommendedName>
</protein>
<evidence type="ECO:0008006" key="3">
    <source>
        <dbReference type="Google" id="ProtNLM"/>
    </source>
</evidence>
<dbReference type="InterPro" id="IPR012337">
    <property type="entry name" value="RNaseH-like_sf"/>
</dbReference>
<proteinExistence type="predicted"/>
<dbReference type="SUPFAM" id="SSF53098">
    <property type="entry name" value="Ribonuclease H-like"/>
    <property type="match status" value="1"/>
</dbReference>
<dbReference type="EMBL" id="CP064954">
    <property type="protein sequence ID" value="QPK79210.1"/>
    <property type="molecule type" value="Genomic_DNA"/>
</dbReference>
<accession>A0A7T0KF83</accession>
<organism evidence="1 2">
    <name type="scientific">Corynebacterium lizhenjunii</name>
    <dbReference type="NCBI Taxonomy" id="2709394"/>
    <lineage>
        <taxon>Bacteria</taxon>
        <taxon>Bacillati</taxon>
        <taxon>Actinomycetota</taxon>
        <taxon>Actinomycetes</taxon>
        <taxon>Mycobacteriales</taxon>
        <taxon>Corynebacteriaceae</taxon>
        <taxon>Corynebacterium</taxon>
    </lineage>
</organism>
<sequence length="75" mass="8331">MKTSVSASSRWVFPDLVKRSFRADETNHLHVGDITYLPIQGGTNLYLATVIDCYSRRSGFPLLTICALTPVVKTT</sequence>
<dbReference type="KEGG" id="cliz:G7Y31_00260"/>
<gene>
    <name evidence="1" type="ORF">G7Y31_00260</name>
</gene>
<evidence type="ECO:0000313" key="1">
    <source>
        <dbReference type="EMBL" id="QPK79210.1"/>
    </source>
</evidence>